<sequence>MTGKNSSSPSKHVPILEPSFSSSVIEGNRSDGYWVERFKFHTDDPVPGIITSGLASGVISYLENPLATAAYKGKSGNEALKDVPWEKHEIAKFDSPVAIVSADITGNGLNDVIICHDYGPHMLHCNPIGGTISWLENPGRDDLKNQDGTTRHWKERFIGRWPAMHRLKAGHFTQKLVHTIHDNTSLTIYRSYLEVVAASVVCAPEDKATPIPIIRFQAPEKVLDAAEWPRDIIDDEHFTIIHEVTQKKRFGGPDGLDSMLVSSREGLTHLYHQGGVWKRELIGIGEPREPRQLTNSLSPGSGDHWGTGGADAGSVGGDPFAYIATVDPFHGTTVCVYTKVGRGLGSNQWKRHVLDVFGTPTQQMKYGDGPLHYVVCGDFDGDGEDEFLVSIFGPAEYGKDGKPIDGIMYYKAVDLENGIFARWRVSPESSARIAVGDFSNTGRLDFVSIWYNVPLYYTEPSPVVTLHLNEFAPRDNIETLSSIVPSLWENEGIVYLRNPALYSNKDTLKPGIDADRHVLQPESMKLINVANLEISVEIAPKGYQNIDVAAGEGIKVLYGSLTFNDASGQAQDVRQPFSVKPFTSFNTASALTQANADNAKGAIFLRLKPTPGKAGAETWRTAADVPVETTFDVSRQGLSLKPLEFVKVEDLSWGQSFKGVDFTNLSGFHFRFLEDKVPIGHIQFWTAGTGVNCGVHNHSHDIFAELHVSLSAGTKTGGMAQLKAKYSELPEEEILKLPDDAFDRLELQPLQEHGGMWERDSYGRPIRRPNKVIAYPWHKWQAGDGPDVDVWMAVELNPNLYPEQ</sequence>
<feature type="domain" description="Aldos-2-ulose dehydratase beta-propeller" evidence="3">
    <location>
        <begin position="129"/>
        <end position="339"/>
    </location>
</feature>
<dbReference type="Pfam" id="PF22301">
    <property type="entry name" value="AUDH_beta_propeller"/>
    <property type="match status" value="1"/>
</dbReference>
<protein>
    <recommendedName>
        <fullName evidence="6">Aldos-2-ulose dehydratase/isomerase (AUDH) Cupin domain-containing protein</fullName>
    </recommendedName>
</protein>
<dbReference type="InterPro" id="IPR054583">
    <property type="entry name" value="Beta-prop_AUDH"/>
</dbReference>
<dbReference type="Pfam" id="PF18637">
    <property type="entry name" value="AUDH_Cupin"/>
    <property type="match status" value="1"/>
</dbReference>
<gene>
    <name evidence="4" type="ORF">SLS56_010978</name>
</gene>
<feature type="domain" description="Aldos-2-ulose dehydratase/isomerase (AUDH) Cupin" evidence="2">
    <location>
        <begin position="482"/>
        <end position="797"/>
    </location>
</feature>
<evidence type="ECO:0000259" key="2">
    <source>
        <dbReference type="Pfam" id="PF18637"/>
    </source>
</evidence>
<keyword evidence="5" id="KW-1185">Reference proteome</keyword>
<organism evidence="4 5">
    <name type="scientific">Neofusicoccum ribis</name>
    <dbReference type="NCBI Taxonomy" id="45134"/>
    <lineage>
        <taxon>Eukaryota</taxon>
        <taxon>Fungi</taxon>
        <taxon>Dikarya</taxon>
        <taxon>Ascomycota</taxon>
        <taxon>Pezizomycotina</taxon>
        <taxon>Dothideomycetes</taxon>
        <taxon>Dothideomycetes incertae sedis</taxon>
        <taxon>Botryosphaeriales</taxon>
        <taxon>Botryosphaeriaceae</taxon>
        <taxon>Neofusicoccum</taxon>
    </lineage>
</organism>
<dbReference type="Gene3D" id="2.60.120.990">
    <property type="match status" value="1"/>
</dbReference>
<evidence type="ECO:0000313" key="5">
    <source>
        <dbReference type="Proteomes" id="UP001521116"/>
    </source>
</evidence>
<evidence type="ECO:0000259" key="3">
    <source>
        <dbReference type="Pfam" id="PF22301"/>
    </source>
</evidence>
<proteinExistence type="predicted"/>
<accession>A0ABR3SDN5</accession>
<dbReference type="SUPFAM" id="SSF69318">
    <property type="entry name" value="Integrin alpha N-terminal domain"/>
    <property type="match status" value="1"/>
</dbReference>
<evidence type="ECO:0000256" key="1">
    <source>
        <dbReference type="SAM" id="MobiDB-lite"/>
    </source>
</evidence>
<dbReference type="Proteomes" id="UP001521116">
    <property type="component" value="Unassembled WGS sequence"/>
</dbReference>
<feature type="region of interest" description="Disordered" evidence="1">
    <location>
        <begin position="288"/>
        <end position="310"/>
    </location>
</feature>
<name>A0ABR3SDN5_9PEZI</name>
<dbReference type="InterPro" id="IPR040887">
    <property type="entry name" value="AUDH_Cupin"/>
</dbReference>
<evidence type="ECO:0008006" key="6">
    <source>
        <dbReference type="Google" id="ProtNLM"/>
    </source>
</evidence>
<dbReference type="EMBL" id="JAJVDC020000231">
    <property type="protein sequence ID" value="KAL1617435.1"/>
    <property type="molecule type" value="Genomic_DNA"/>
</dbReference>
<evidence type="ECO:0000313" key="4">
    <source>
        <dbReference type="EMBL" id="KAL1617435.1"/>
    </source>
</evidence>
<comment type="caution">
    <text evidence="4">The sequence shown here is derived from an EMBL/GenBank/DDBJ whole genome shotgun (WGS) entry which is preliminary data.</text>
</comment>
<reference evidence="4 5" key="1">
    <citation type="submission" date="2024-02" db="EMBL/GenBank/DDBJ databases">
        <title>De novo assembly and annotation of 12 fungi associated with fruit tree decline syndrome in Ontario, Canada.</title>
        <authorList>
            <person name="Sulman M."/>
            <person name="Ellouze W."/>
            <person name="Ilyukhin E."/>
        </authorList>
    </citation>
    <scope>NUCLEOTIDE SEQUENCE [LARGE SCALE GENOMIC DNA]</scope>
    <source>
        <strain evidence="4 5">M1-105</strain>
    </source>
</reference>
<dbReference type="InterPro" id="IPR028994">
    <property type="entry name" value="Integrin_alpha_N"/>
</dbReference>